<keyword evidence="10" id="KW-0448">Lipopolysaccharide biosynthesis</keyword>
<keyword evidence="13" id="KW-1185">Reference proteome</keyword>
<gene>
    <name evidence="12" type="ORF">DES40_1888</name>
</gene>
<dbReference type="RefSeq" id="WP_121101214.1">
    <property type="nucleotide sequence ID" value="NZ_RBII01000002.1"/>
</dbReference>
<evidence type="ECO:0000256" key="2">
    <source>
        <dbReference type="ARBA" id="ARBA00004713"/>
    </source>
</evidence>
<comment type="subcellular location">
    <subcellularLocation>
        <location evidence="10">Cell membrane</location>
    </subcellularLocation>
</comment>
<dbReference type="GO" id="GO:0005886">
    <property type="term" value="C:plasma membrane"/>
    <property type="evidence" value="ECO:0007669"/>
    <property type="project" value="UniProtKB-SubCell"/>
</dbReference>
<feature type="site" description="Transition state stabilizer" evidence="9">
    <location>
        <position position="207"/>
    </location>
</feature>
<dbReference type="GO" id="GO:0043842">
    <property type="term" value="F:Kdo transferase activity"/>
    <property type="evidence" value="ECO:0007669"/>
    <property type="project" value="UniProtKB-EC"/>
</dbReference>
<dbReference type="InterPro" id="IPR038107">
    <property type="entry name" value="Glycos_transf_N_sf"/>
</dbReference>
<evidence type="ECO:0000256" key="10">
    <source>
        <dbReference type="RuleBase" id="RU365103"/>
    </source>
</evidence>
<evidence type="ECO:0000256" key="6">
    <source>
        <dbReference type="ARBA" id="ARBA00031445"/>
    </source>
</evidence>
<feature type="site" description="Transition state stabilizer" evidence="9">
    <location>
        <position position="131"/>
    </location>
</feature>
<feature type="domain" description="3-deoxy-D-manno-octulosonic-acid transferase N-terminal" evidence="11">
    <location>
        <begin position="32"/>
        <end position="210"/>
    </location>
</feature>
<evidence type="ECO:0000256" key="7">
    <source>
        <dbReference type="ARBA" id="ARBA00049183"/>
    </source>
</evidence>
<sequence length="424" mass="47798">MKKRYALTMRLLSIIAPLWLRKRVKDEKEDKERIKERYGRSSLTRPNEGRLIWMHGASVGETKTFLPLISEILESHPDYSVLVTSGTKTSADLMVKTLPDRAVHQYIPLDAPQYVTRFLNHWKPDMAIWMESEIWPNLIFETSKRKIPMALINARLNPKSMMGWNKRHKFAQSIFEQFDTILPSDTPTAHWLSELLGRDISSIGNLKYDAPPLSFDIEERSALLSAIGNRKIWTAASIHGEEMDRIIAAQKTLKHQSCLVMVPRHPSDAGSRMFIADHPNLKFARRSKNQIPKPETDIYLFDTFGEMGLAYSLADLTVIGGSLAPSLLGHNPLEPVRLNIPTFTGPHIASFAEIYAPYLENNGIKTIEDHDSLAQIVGDMLSDPTTLDAMRKNSANIISENGGTLQITLKALEALLDKSKGSKF</sequence>
<dbReference type="Proteomes" id="UP000282211">
    <property type="component" value="Unassembled WGS sequence"/>
</dbReference>
<comment type="pathway">
    <text evidence="2 10">Bacterial outer membrane biogenesis; LPS core biosynthesis.</text>
</comment>
<dbReference type="AlphaFoldDB" id="A0A420WDL3"/>
<proteinExistence type="inferred from homology"/>
<dbReference type="InterPro" id="IPR007507">
    <property type="entry name" value="Glycos_transf_N"/>
</dbReference>
<name>A0A420WDL3_9PROT</name>
<keyword evidence="10" id="KW-0472">Membrane</keyword>
<comment type="function">
    <text evidence="1 10">Involved in lipopolysaccharide (LPS) biosynthesis. Catalyzes the transfer of 3-deoxy-D-manno-octulosonate (Kdo) residue(s) from CMP-Kdo to lipid IV(A), the tetraacyldisaccharide-1,4'-bisphosphate precursor of lipid A.</text>
</comment>
<reference evidence="12 13" key="1">
    <citation type="submission" date="2018-10" db="EMBL/GenBank/DDBJ databases">
        <title>Genomic Encyclopedia of Type Strains, Phase IV (KMG-IV): sequencing the most valuable type-strain genomes for metagenomic binning, comparative biology and taxonomic classification.</title>
        <authorList>
            <person name="Goeker M."/>
        </authorList>
    </citation>
    <scope>NUCLEOTIDE SEQUENCE [LARGE SCALE GENOMIC DNA]</scope>
    <source>
        <strain evidence="12 13">DSM 22008</strain>
    </source>
</reference>
<dbReference type="Gene3D" id="3.40.50.2000">
    <property type="entry name" value="Glycogen Phosphorylase B"/>
    <property type="match status" value="1"/>
</dbReference>
<dbReference type="OrthoDB" id="9789797at2"/>
<evidence type="ECO:0000256" key="8">
    <source>
        <dbReference type="PIRSR" id="PIRSR639901-1"/>
    </source>
</evidence>
<dbReference type="InParanoid" id="A0A420WDL3"/>
<dbReference type="FunCoup" id="A0A420WDL3">
    <property type="interactions" value="208"/>
</dbReference>
<accession>A0A420WDL3</accession>
<evidence type="ECO:0000313" key="13">
    <source>
        <dbReference type="Proteomes" id="UP000282211"/>
    </source>
</evidence>
<keyword evidence="5 10" id="KW-0808">Transferase</keyword>
<evidence type="ECO:0000256" key="9">
    <source>
        <dbReference type="PIRSR" id="PIRSR639901-2"/>
    </source>
</evidence>
<comment type="catalytic activity">
    <reaction evidence="7 10">
        <text>lipid IVA (E. coli) + CMP-3-deoxy-beta-D-manno-octulosonate = alpha-Kdo-(2-&gt;6)-lipid IVA (E. coli) + CMP + H(+)</text>
        <dbReference type="Rhea" id="RHEA:28066"/>
        <dbReference type="ChEBI" id="CHEBI:15378"/>
        <dbReference type="ChEBI" id="CHEBI:58603"/>
        <dbReference type="ChEBI" id="CHEBI:60364"/>
        <dbReference type="ChEBI" id="CHEBI:60377"/>
        <dbReference type="ChEBI" id="CHEBI:85987"/>
        <dbReference type="EC" id="2.4.99.12"/>
    </reaction>
</comment>
<dbReference type="Gene3D" id="3.40.50.11720">
    <property type="entry name" value="3-Deoxy-D-manno-octulosonic-acid transferase, N-terminal domain"/>
    <property type="match status" value="1"/>
</dbReference>
<dbReference type="GO" id="GO:0009244">
    <property type="term" value="P:lipopolysaccharide core region biosynthetic process"/>
    <property type="evidence" value="ECO:0007669"/>
    <property type="project" value="UniProtKB-UniRule"/>
</dbReference>
<evidence type="ECO:0000256" key="4">
    <source>
        <dbReference type="ARBA" id="ARBA00019077"/>
    </source>
</evidence>
<evidence type="ECO:0000256" key="3">
    <source>
        <dbReference type="ARBA" id="ARBA00012621"/>
    </source>
</evidence>
<keyword evidence="10" id="KW-1003">Cell membrane</keyword>
<dbReference type="GO" id="GO:0009245">
    <property type="term" value="P:lipid A biosynthetic process"/>
    <property type="evidence" value="ECO:0007669"/>
    <property type="project" value="TreeGrafter"/>
</dbReference>
<evidence type="ECO:0000313" key="12">
    <source>
        <dbReference type="EMBL" id="RKQ69107.1"/>
    </source>
</evidence>
<dbReference type="UniPathway" id="UPA00958"/>
<dbReference type="EMBL" id="RBII01000002">
    <property type="protein sequence ID" value="RKQ69107.1"/>
    <property type="molecule type" value="Genomic_DNA"/>
</dbReference>
<evidence type="ECO:0000259" key="11">
    <source>
        <dbReference type="Pfam" id="PF04413"/>
    </source>
</evidence>
<dbReference type="PANTHER" id="PTHR42755:SF1">
    <property type="entry name" value="3-DEOXY-D-MANNO-OCTULOSONIC ACID TRANSFERASE, MITOCHONDRIAL-RELATED"/>
    <property type="match status" value="1"/>
</dbReference>
<dbReference type="PANTHER" id="PTHR42755">
    <property type="entry name" value="3-DEOXY-MANNO-OCTULOSONATE CYTIDYLYLTRANSFERASE"/>
    <property type="match status" value="1"/>
</dbReference>
<dbReference type="InterPro" id="IPR039901">
    <property type="entry name" value="Kdotransferase"/>
</dbReference>
<evidence type="ECO:0000256" key="5">
    <source>
        <dbReference type="ARBA" id="ARBA00022679"/>
    </source>
</evidence>
<dbReference type="Pfam" id="PF04413">
    <property type="entry name" value="Glycos_transf_N"/>
    <property type="match status" value="1"/>
</dbReference>
<dbReference type="SUPFAM" id="SSF53756">
    <property type="entry name" value="UDP-Glycosyltransferase/glycogen phosphorylase"/>
    <property type="match status" value="1"/>
</dbReference>
<dbReference type="EC" id="2.4.99.12" evidence="3 10"/>
<comment type="similarity">
    <text evidence="10">Belongs to the glycosyltransferase group 1 family.</text>
</comment>
<feature type="active site" description="Proton acceptor" evidence="8">
    <location>
        <position position="61"/>
    </location>
</feature>
<evidence type="ECO:0000256" key="1">
    <source>
        <dbReference type="ARBA" id="ARBA00003394"/>
    </source>
</evidence>
<comment type="caution">
    <text evidence="12">The sequence shown here is derived from an EMBL/GenBank/DDBJ whole genome shotgun (WGS) entry which is preliminary data.</text>
</comment>
<protein>
    <recommendedName>
        <fullName evidence="4 10">3-deoxy-D-manno-octulosonic acid transferase</fullName>
        <shortName evidence="10">Kdo transferase</shortName>
        <ecNumber evidence="3 10">2.4.99.12</ecNumber>
    </recommendedName>
    <alternativeName>
        <fullName evidence="6 10">Lipid IV(A) 3-deoxy-D-manno-octulosonic acid transferase</fullName>
    </alternativeName>
</protein>
<organism evidence="12 13">
    <name type="scientific">Litorimonas taeanensis</name>
    <dbReference type="NCBI Taxonomy" id="568099"/>
    <lineage>
        <taxon>Bacteria</taxon>
        <taxon>Pseudomonadati</taxon>
        <taxon>Pseudomonadota</taxon>
        <taxon>Alphaproteobacteria</taxon>
        <taxon>Maricaulales</taxon>
        <taxon>Robiginitomaculaceae</taxon>
    </lineage>
</organism>